<evidence type="ECO:0000256" key="1">
    <source>
        <dbReference type="ARBA" id="ARBA00004123"/>
    </source>
</evidence>
<name>A0A540N428_MALBA</name>
<keyword evidence="8" id="KW-1185">Reference proteome</keyword>
<accession>A0A540N428</accession>
<gene>
    <name evidence="6" type="primary">MED6</name>
    <name evidence="7" type="ORF">C1H46_008500</name>
</gene>
<keyword evidence="3 6" id="KW-0805">Transcription regulation</keyword>
<dbReference type="Proteomes" id="UP000315295">
    <property type="component" value="Unassembled WGS sequence"/>
</dbReference>
<comment type="subcellular location">
    <subcellularLocation>
        <location evidence="1 6">Nucleus</location>
    </subcellularLocation>
</comment>
<dbReference type="GO" id="GO:0003712">
    <property type="term" value="F:transcription coregulator activity"/>
    <property type="evidence" value="ECO:0007669"/>
    <property type="project" value="InterPro"/>
</dbReference>
<comment type="function">
    <text evidence="6">Component of the Mediator complex, a coactivator involved in the regulated transcription of nearly all RNA polymerase II-dependent genes. Mediator functions as a bridge to convey information from gene-specific regulatory proteins to the basal RNA polymerase II transcription machinery. Mediator is recruited to promoters by direct interactions with regulatory proteins and serves as a scaffold for the assembly of a functional preinitiation complex with RNA polymerase II and the general transcription factors.</text>
</comment>
<organism evidence="7 8">
    <name type="scientific">Malus baccata</name>
    <name type="common">Siberian crab apple</name>
    <name type="synonym">Pyrus baccata</name>
    <dbReference type="NCBI Taxonomy" id="106549"/>
    <lineage>
        <taxon>Eukaryota</taxon>
        <taxon>Viridiplantae</taxon>
        <taxon>Streptophyta</taxon>
        <taxon>Embryophyta</taxon>
        <taxon>Tracheophyta</taxon>
        <taxon>Spermatophyta</taxon>
        <taxon>Magnoliopsida</taxon>
        <taxon>eudicotyledons</taxon>
        <taxon>Gunneridae</taxon>
        <taxon>Pentapetalae</taxon>
        <taxon>rosids</taxon>
        <taxon>fabids</taxon>
        <taxon>Rosales</taxon>
        <taxon>Rosaceae</taxon>
        <taxon>Amygdaloideae</taxon>
        <taxon>Maleae</taxon>
        <taxon>Malus</taxon>
    </lineage>
</organism>
<evidence type="ECO:0000256" key="3">
    <source>
        <dbReference type="ARBA" id="ARBA00023015"/>
    </source>
</evidence>
<protein>
    <recommendedName>
        <fullName evidence="6">Mediator of RNA polymerase II transcription subunit 6</fullName>
    </recommendedName>
    <alternativeName>
        <fullName evidence="6">Mediator complex subunit 6</fullName>
    </alternativeName>
</protein>
<proteinExistence type="inferred from homology"/>
<dbReference type="AlphaFoldDB" id="A0A540N428"/>
<comment type="subunit">
    <text evidence="6">Component of the Mediator complex.</text>
</comment>
<dbReference type="InterPro" id="IPR007018">
    <property type="entry name" value="Mediator_Med6"/>
</dbReference>
<sequence length="209" mass="23749">MIIHPPVAPPNMEGGPPPVVAQPPGTDMTDICFKDQLWLNSYPPGLRLLRYLYVLRLDLKMSGTEYWLSEVMEPHLFVFRKQQRDGPEKVTPMLTYYVLNGTIYQAPQLCTVFAALIARALHYISKAFTTAALKAGEDWIRVTMSLMFMVSNSFKFCDTVDSENEAAAFESKVTNETIDFKEVKRVDLILQSLQRKIDPIIDQGPGKRM</sequence>
<dbReference type="Pfam" id="PF04934">
    <property type="entry name" value="Med6"/>
    <property type="match status" value="1"/>
</dbReference>
<evidence type="ECO:0000256" key="6">
    <source>
        <dbReference type="RuleBase" id="RU364143"/>
    </source>
</evidence>
<reference evidence="7 8" key="1">
    <citation type="journal article" date="2019" name="G3 (Bethesda)">
        <title>Sequencing of a Wild Apple (Malus baccata) Genome Unravels the Differences Between Cultivated and Wild Apple Species Regarding Disease Resistance and Cold Tolerance.</title>
        <authorList>
            <person name="Chen X."/>
        </authorList>
    </citation>
    <scope>NUCLEOTIDE SEQUENCE [LARGE SCALE GENOMIC DNA]</scope>
    <source>
        <strain evidence="8">cv. Shandingzi</strain>
        <tissue evidence="7">Leaves</tissue>
    </source>
</reference>
<keyword evidence="6" id="KW-0010">Activator</keyword>
<comment type="similarity">
    <text evidence="2 6">Belongs to the Mediator complex subunit 6 family.</text>
</comment>
<comment type="caution">
    <text evidence="7">The sequence shown here is derived from an EMBL/GenBank/DDBJ whole genome shotgun (WGS) entry which is preliminary data.</text>
</comment>
<evidence type="ECO:0000256" key="4">
    <source>
        <dbReference type="ARBA" id="ARBA00023163"/>
    </source>
</evidence>
<evidence type="ECO:0000313" key="8">
    <source>
        <dbReference type="Proteomes" id="UP000315295"/>
    </source>
</evidence>
<keyword evidence="4 6" id="KW-0804">Transcription</keyword>
<dbReference type="EMBL" id="VIEB01000114">
    <property type="protein sequence ID" value="TQE05817.1"/>
    <property type="molecule type" value="Genomic_DNA"/>
</dbReference>
<dbReference type="PANTHER" id="PTHR13104">
    <property type="entry name" value="MED-6-RELATED"/>
    <property type="match status" value="1"/>
</dbReference>
<dbReference type="STRING" id="106549.A0A540N428"/>
<evidence type="ECO:0000256" key="5">
    <source>
        <dbReference type="ARBA" id="ARBA00023242"/>
    </source>
</evidence>
<dbReference type="Gene3D" id="3.10.450.580">
    <property type="entry name" value="Mediator complex, subunit Med6"/>
    <property type="match status" value="1"/>
</dbReference>
<evidence type="ECO:0000256" key="2">
    <source>
        <dbReference type="ARBA" id="ARBA00007526"/>
    </source>
</evidence>
<keyword evidence="5 6" id="KW-0539">Nucleus</keyword>
<evidence type="ECO:0000313" key="7">
    <source>
        <dbReference type="EMBL" id="TQE05817.1"/>
    </source>
</evidence>
<dbReference type="GO" id="GO:0006357">
    <property type="term" value="P:regulation of transcription by RNA polymerase II"/>
    <property type="evidence" value="ECO:0007669"/>
    <property type="project" value="InterPro"/>
</dbReference>
<dbReference type="GO" id="GO:0016592">
    <property type="term" value="C:mediator complex"/>
    <property type="evidence" value="ECO:0007669"/>
    <property type="project" value="InterPro"/>
</dbReference>
<dbReference type="InterPro" id="IPR038566">
    <property type="entry name" value="Mediator_Med6_sf"/>
</dbReference>